<organism evidence="1">
    <name type="scientific">uncultured Quadrisphaera sp</name>
    <dbReference type="NCBI Taxonomy" id="904978"/>
    <lineage>
        <taxon>Bacteria</taxon>
        <taxon>Bacillati</taxon>
        <taxon>Actinomycetota</taxon>
        <taxon>Actinomycetes</taxon>
        <taxon>Kineosporiales</taxon>
        <taxon>Kineosporiaceae</taxon>
        <taxon>Quadrisphaera</taxon>
        <taxon>environmental samples</taxon>
    </lineage>
</organism>
<reference evidence="1" key="1">
    <citation type="submission" date="2020-02" db="EMBL/GenBank/DDBJ databases">
        <authorList>
            <person name="Meier V. D."/>
        </authorList>
    </citation>
    <scope>NUCLEOTIDE SEQUENCE</scope>
    <source>
        <strain evidence="1">AVDCRST_MAG35</strain>
    </source>
</reference>
<sequence length="37" mass="3694">ESSAEHRVADPGAVAELLTALAGLRAAPAATDHDGRP</sequence>
<accession>A0A6J4P924</accession>
<dbReference type="EMBL" id="CADCUY010000251">
    <property type="protein sequence ID" value="CAA9406794.1"/>
    <property type="molecule type" value="Genomic_DNA"/>
</dbReference>
<evidence type="ECO:0000313" key="1">
    <source>
        <dbReference type="EMBL" id="CAA9406794.1"/>
    </source>
</evidence>
<dbReference type="AlphaFoldDB" id="A0A6J4P924"/>
<gene>
    <name evidence="1" type="ORF">AVDCRST_MAG35-1205</name>
</gene>
<name>A0A6J4P924_9ACTN</name>
<proteinExistence type="predicted"/>
<feature type="non-terminal residue" evidence="1">
    <location>
        <position position="1"/>
    </location>
</feature>
<protein>
    <submittedName>
        <fullName evidence="1">Uncharacterized protein</fullName>
    </submittedName>
</protein>